<dbReference type="InterPro" id="IPR002347">
    <property type="entry name" value="SDR_fam"/>
</dbReference>
<reference evidence="4 5" key="1">
    <citation type="submission" date="2009-08" db="EMBL/GenBank/DDBJ databases">
        <title>The Genome Sequence of Spizellomyces punctatus strain DAOM BR117.</title>
        <authorList>
            <consortium name="The Broad Institute Genome Sequencing Platform"/>
            <person name="Russ C."/>
            <person name="Cuomo C."/>
            <person name="Shea T."/>
            <person name="Young S.K."/>
            <person name="Zeng Q."/>
            <person name="Koehrsen M."/>
            <person name="Haas B."/>
            <person name="Borodovsky M."/>
            <person name="Guigo R."/>
            <person name="Alvarado L."/>
            <person name="Berlin A."/>
            <person name="Bochicchio J."/>
            <person name="Borenstein D."/>
            <person name="Chapman S."/>
            <person name="Chen Z."/>
            <person name="Engels R."/>
            <person name="Freedman E."/>
            <person name="Gellesch M."/>
            <person name="Goldberg J."/>
            <person name="Griggs A."/>
            <person name="Gujja S."/>
            <person name="Heiman D."/>
            <person name="Hepburn T."/>
            <person name="Howarth C."/>
            <person name="Jen D."/>
            <person name="Larson L."/>
            <person name="Lewis B."/>
            <person name="Mehta T."/>
            <person name="Park D."/>
            <person name="Pearson M."/>
            <person name="Roberts A."/>
            <person name="Saif S."/>
            <person name="Shenoy N."/>
            <person name="Sisk P."/>
            <person name="Stolte C."/>
            <person name="Sykes S."/>
            <person name="Thomson T."/>
            <person name="Walk T."/>
            <person name="White J."/>
            <person name="Yandava C."/>
            <person name="Burger G."/>
            <person name="Gray M.W."/>
            <person name="Holland P.W.H."/>
            <person name="King N."/>
            <person name="Lang F.B.F."/>
            <person name="Roger A.J."/>
            <person name="Ruiz-Trillo I."/>
            <person name="Lander E."/>
            <person name="Nusbaum C."/>
        </authorList>
    </citation>
    <scope>NUCLEOTIDE SEQUENCE [LARGE SCALE GENOMIC DNA]</scope>
    <source>
        <strain evidence="4 5">DAOM BR117</strain>
    </source>
</reference>
<dbReference type="RefSeq" id="XP_016610243.1">
    <property type="nucleotide sequence ID" value="XM_016750974.1"/>
</dbReference>
<dbReference type="GeneID" id="27686258"/>
<proteinExistence type="inferred from homology"/>
<dbReference type="OMA" id="IMESAFM"/>
<comment type="similarity">
    <text evidence="1">Belongs to the short-chain dehydrogenases/reductases (SDR) family.</text>
</comment>
<dbReference type="InParanoid" id="A0A0L0HN15"/>
<evidence type="ECO:0000313" key="4">
    <source>
        <dbReference type="EMBL" id="KND02204.1"/>
    </source>
</evidence>
<dbReference type="Proteomes" id="UP000053201">
    <property type="component" value="Unassembled WGS sequence"/>
</dbReference>
<gene>
    <name evidence="4" type="ORF">SPPG_02689</name>
</gene>
<dbReference type="PANTHER" id="PTHR24320:SF282">
    <property type="entry name" value="WW DOMAIN-CONTAINING OXIDOREDUCTASE"/>
    <property type="match status" value="1"/>
</dbReference>
<evidence type="ECO:0000256" key="1">
    <source>
        <dbReference type="ARBA" id="ARBA00006484"/>
    </source>
</evidence>
<dbReference type="eggNOG" id="KOG1208">
    <property type="taxonomic scope" value="Eukaryota"/>
</dbReference>
<keyword evidence="3" id="KW-0560">Oxidoreductase</keyword>
<dbReference type="EMBL" id="KQ257453">
    <property type="protein sequence ID" value="KND02204.1"/>
    <property type="molecule type" value="Genomic_DNA"/>
</dbReference>
<sequence>MVFGWLYGKTFSTDDIPNLDGKVAIITGGTAGLGMASAIAMAQKGAHVIITARSESRGKEAVQKIIEASNSSKVEFGVMDNGDLQSVRAFAEWYKQKSLPIHILLLNAGIAYTPYNSISGIEGQFYINHLSHFYLTELLLPIVKTSGPARVVTISSRGIDLVWSKPDWEQDIHVSKEKYDNVRAYGLSKLANLLFVKELTKRLGPDSQIYANSCHPGVIATNITNRSWYAGGYTEKVIQFGLGTVMGNTADKGALTQLYLATSEEVETQNIRGKYFWPTAKEKPMTGYTADEKLQTDLWDISERLVKELLEKK</sequence>
<dbReference type="InterPro" id="IPR036291">
    <property type="entry name" value="NAD(P)-bd_dom_sf"/>
</dbReference>
<accession>A0A0L0HN15</accession>
<dbReference type="PRINTS" id="PR00081">
    <property type="entry name" value="GDHRDH"/>
</dbReference>
<keyword evidence="5" id="KW-1185">Reference proteome</keyword>
<dbReference type="PANTHER" id="PTHR24320">
    <property type="entry name" value="RETINOL DEHYDROGENASE"/>
    <property type="match status" value="1"/>
</dbReference>
<organism evidence="4 5">
    <name type="scientific">Spizellomyces punctatus (strain DAOM BR117)</name>
    <dbReference type="NCBI Taxonomy" id="645134"/>
    <lineage>
        <taxon>Eukaryota</taxon>
        <taxon>Fungi</taxon>
        <taxon>Fungi incertae sedis</taxon>
        <taxon>Chytridiomycota</taxon>
        <taxon>Chytridiomycota incertae sedis</taxon>
        <taxon>Chytridiomycetes</taxon>
        <taxon>Spizellomycetales</taxon>
        <taxon>Spizellomycetaceae</taxon>
        <taxon>Spizellomyces</taxon>
    </lineage>
</organism>
<protein>
    <submittedName>
        <fullName evidence="4">Uncharacterized protein</fullName>
    </submittedName>
</protein>
<dbReference type="Pfam" id="PF00106">
    <property type="entry name" value="adh_short"/>
    <property type="match status" value="1"/>
</dbReference>
<dbReference type="Gene3D" id="3.40.50.720">
    <property type="entry name" value="NAD(P)-binding Rossmann-like Domain"/>
    <property type="match status" value="1"/>
</dbReference>
<dbReference type="SUPFAM" id="SSF51735">
    <property type="entry name" value="NAD(P)-binding Rossmann-fold domains"/>
    <property type="match status" value="1"/>
</dbReference>
<evidence type="ECO:0000256" key="2">
    <source>
        <dbReference type="ARBA" id="ARBA00022857"/>
    </source>
</evidence>
<dbReference type="GO" id="GO:0016491">
    <property type="term" value="F:oxidoreductase activity"/>
    <property type="evidence" value="ECO:0007669"/>
    <property type="project" value="UniProtKB-KW"/>
</dbReference>
<evidence type="ECO:0000256" key="3">
    <source>
        <dbReference type="ARBA" id="ARBA00023002"/>
    </source>
</evidence>
<dbReference type="VEuPathDB" id="FungiDB:SPPG_02689"/>
<name>A0A0L0HN15_SPIPD</name>
<dbReference type="STRING" id="645134.A0A0L0HN15"/>
<keyword evidence="2" id="KW-0521">NADP</keyword>
<dbReference type="OrthoDB" id="191139at2759"/>
<dbReference type="AlphaFoldDB" id="A0A0L0HN15"/>
<evidence type="ECO:0000313" key="5">
    <source>
        <dbReference type="Proteomes" id="UP000053201"/>
    </source>
</evidence>